<keyword evidence="6 11" id="KW-0547">Nucleotide-binding</keyword>
<dbReference type="GO" id="GO:0005524">
    <property type="term" value="F:ATP binding"/>
    <property type="evidence" value="ECO:0007669"/>
    <property type="project" value="UniProtKB-UniRule"/>
</dbReference>
<feature type="binding site" evidence="11">
    <location>
        <position position="141"/>
    </location>
    <ligand>
        <name>ATP</name>
        <dbReference type="ChEBI" id="CHEBI:30616"/>
    </ligand>
</feature>
<keyword evidence="3 11" id="KW-0819">tRNA processing</keyword>
<evidence type="ECO:0000256" key="11">
    <source>
        <dbReference type="HAMAP-Rule" id="MF_01262"/>
    </source>
</evidence>
<feature type="binding site" evidence="11">
    <location>
        <position position="92"/>
    </location>
    <ligand>
        <name>CTP</name>
        <dbReference type="ChEBI" id="CHEBI:37563"/>
    </ligand>
</feature>
<evidence type="ECO:0000256" key="10">
    <source>
        <dbReference type="ARBA" id="ARBA00022884"/>
    </source>
</evidence>
<accession>A0A1C4AW59</accession>
<feature type="binding site" evidence="11">
    <location>
        <position position="22"/>
    </location>
    <ligand>
        <name>Mg(2+)</name>
        <dbReference type="ChEBI" id="CHEBI:18420"/>
    </ligand>
</feature>
<feature type="binding site" evidence="11">
    <location>
        <position position="9"/>
    </location>
    <ligand>
        <name>CTP</name>
        <dbReference type="ChEBI" id="CHEBI:37563"/>
    </ligand>
</feature>
<keyword evidence="15" id="KW-1185">Reference proteome</keyword>
<dbReference type="SUPFAM" id="SSF81891">
    <property type="entry name" value="Poly A polymerase C-terminal region-like"/>
    <property type="match status" value="1"/>
</dbReference>
<dbReference type="GO" id="GO:0042245">
    <property type="term" value="P:RNA repair"/>
    <property type="evidence" value="ECO:0007669"/>
    <property type="project" value="UniProtKB-KW"/>
</dbReference>
<feature type="binding site" evidence="11">
    <location>
        <position position="24"/>
    </location>
    <ligand>
        <name>Mg(2+)</name>
        <dbReference type="ChEBI" id="CHEBI:18420"/>
    </ligand>
</feature>
<evidence type="ECO:0000256" key="5">
    <source>
        <dbReference type="ARBA" id="ARBA00022723"/>
    </source>
</evidence>
<dbReference type="Pfam" id="PF01743">
    <property type="entry name" value="PolyA_pol"/>
    <property type="match status" value="1"/>
</dbReference>
<dbReference type="OrthoDB" id="9805698at2"/>
<evidence type="ECO:0000256" key="2">
    <source>
        <dbReference type="ARBA" id="ARBA00022679"/>
    </source>
</evidence>
<keyword evidence="2 11" id="KW-0808">Transferase</keyword>
<reference evidence="15" key="1">
    <citation type="submission" date="2016-08" db="EMBL/GenBank/DDBJ databases">
        <authorList>
            <person name="Varghese N."/>
            <person name="Submissions Spin"/>
        </authorList>
    </citation>
    <scope>NUCLEOTIDE SEQUENCE [LARGE SCALE GENOMIC DNA]</scope>
    <source>
        <strain evidence="15">R-53248</strain>
    </source>
</reference>
<dbReference type="EC" id="2.7.7.72" evidence="11"/>
<proteinExistence type="inferred from homology"/>
<dbReference type="GO" id="GO:0000287">
    <property type="term" value="F:magnesium ion binding"/>
    <property type="evidence" value="ECO:0007669"/>
    <property type="project" value="UniProtKB-UniRule"/>
</dbReference>
<dbReference type="AlphaFoldDB" id="A0A1C4AW59"/>
<evidence type="ECO:0000313" key="14">
    <source>
        <dbReference type="EMBL" id="SCB98728.1"/>
    </source>
</evidence>
<feature type="binding site" evidence="11">
    <location>
        <position position="12"/>
    </location>
    <ligand>
        <name>CTP</name>
        <dbReference type="ChEBI" id="CHEBI:37563"/>
    </ligand>
</feature>
<keyword evidence="9 11" id="KW-0460">Magnesium</keyword>
<keyword evidence="4 11" id="KW-0548">Nucleotidyltransferase</keyword>
<dbReference type="GO" id="GO:0160016">
    <property type="term" value="F:CCACCA tRNA nucleotidyltransferase activity"/>
    <property type="evidence" value="ECO:0007669"/>
    <property type="project" value="RHEA"/>
</dbReference>
<dbReference type="Pfam" id="PF12627">
    <property type="entry name" value="PolyA_pol_RNAbd"/>
    <property type="match status" value="1"/>
</dbReference>
<keyword evidence="7 11" id="KW-0692">RNA repair</keyword>
<dbReference type="RefSeq" id="WP_091347534.1">
    <property type="nucleotide sequence ID" value="NZ_FMAQ01000003.1"/>
</dbReference>
<organism evidence="14 15">
    <name type="scientific">Gilliamella bombicola</name>
    <dbReference type="NCBI Taxonomy" id="1798182"/>
    <lineage>
        <taxon>Bacteria</taxon>
        <taxon>Pseudomonadati</taxon>
        <taxon>Pseudomonadota</taxon>
        <taxon>Gammaproteobacteria</taxon>
        <taxon>Orbales</taxon>
        <taxon>Orbaceae</taxon>
        <taxon>Gilliamella</taxon>
    </lineage>
</organism>
<dbReference type="HAMAP" id="MF_01262">
    <property type="entry name" value="CCA_bact_type2"/>
    <property type="match status" value="1"/>
</dbReference>
<dbReference type="GO" id="GO:0001680">
    <property type="term" value="P:tRNA 3'-terminal CCA addition"/>
    <property type="evidence" value="ECO:0007669"/>
    <property type="project" value="UniProtKB-UniRule"/>
</dbReference>
<evidence type="ECO:0000259" key="13">
    <source>
        <dbReference type="Pfam" id="PF12627"/>
    </source>
</evidence>
<dbReference type="InterPro" id="IPR043519">
    <property type="entry name" value="NT_sf"/>
</dbReference>
<keyword evidence="8 11" id="KW-0067">ATP-binding</keyword>
<evidence type="ECO:0000256" key="9">
    <source>
        <dbReference type="ARBA" id="ARBA00022842"/>
    </source>
</evidence>
<feature type="binding site" evidence="11">
    <location>
        <position position="9"/>
    </location>
    <ligand>
        <name>ATP</name>
        <dbReference type="ChEBI" id="CHEBI:30616"/>
    </ligand>
</feature>
<evidence type="ECO:0000259" key="12">
    <source>
        <dbReference type="Pfam" id="PF01743"/>
    </source>
</evidence>
<dbReference type="PANTHER" id="PTHR47545">
    <property type="entry name" value="MULTIFUNCTIONAL CCA PROTEIN"/>
    <property type="match status" value="1"/>
</dbReference>
<comment type="function">
    <text evidence="11">Catalyzes the addition and repair of the essential 3'-terminal CCA sequence in tRNAs without using a nucleic acid template. Adds these three nucleotides in the order of C, C, and A to the tRNA nucleotide-73, using CTP and ATP as substrates and producing inorganic pyrophosphate. tRNA 3'-terminal CCA addition is required both for tRNA processing and repair. Also involved in tRNA surveillance by mediating tandem CCA addition to generate a CCACCA at the 3' terminus of unstable tRNAs. While stable tRNAs receive only 3'-terminal CCA, unstable tRNAs are marked with CCACCA and rapidly degraded.</text>
</comment>
<dbReference type="InterPro" id="IPR012006">
    <property type="entry name" value="CCA_bact"/>
</dbReference>
<comment type="similarity">
    <text evidence="11">Belongs to the tRNA nucleotidyltransferase/poly(A) polymerase family. Bacterial CCA-adding enzyme type 2 subfamily.</text>
</comment>
<feature type="binding site" evidence="11">
    <location>
        <position position="138"/>
    </location>
    <ligand>
        <name>ATP</name>
        <dbReference type="ChEBI" id="CHEBI:30616"/>
    </ligand>
</feature>
<evidence type="ECO:0000256" key="8">
    <source>
        <dbReference type="ARBA" id="ARBA00022840"/>
    </source>
</evidence>
<dbReference type="CDD" id="cd05398">
    <property type="entry name" value="NT_ClassII-CCAase"/>
    <property type="match status" value="1"/>
</dbReference>
<name>A0A1C4AW59_9GAMM</name>
<comment type="cofactor">
    <cofactor evidence="1 11">
        <name>Mg(2+)</name>
        <dbReference type="ChEBI" id="CHEBI:18420"/>
    </cofactor>
</comment>
<keyword evidence="5 11" id="KW-0479">Metal-binding</keyword>
<dbReference type="Gene3D" id="1.10.3090.10">
    <property type="entry name" value="cca-adding enzyme, domain 2"/>
    <property type="match status" value="1"/>
</dbReference>
<feature type="domain" description="tRNA nucleotidyltransferase/poly(A) polymerase RNA and SrmB- binding" evidence="13">
    <location>
        <begin position="150"/>
        <end position="212"/>
    </location>
</feature>
<dbReference type="STRING" id="1798182.GA0061081_103157"/>
<evidence type="ECO:0000313" key="15">
    <source>
        <dbReference type="Proteomes" id="UP000199670"/>
    </source>
</evidence>
<comment type="miscellaneous">
    <text evidence="11">A single active site specifically recognizes both ATP and CTP and is responsible for their addition.</text>
</comment>
<dbReference type="EMBL" id="FMAQ01000003">
    <property type="protein sequence ID" value="SCB98728.1"/>
    <property type="molecule type" value="Genomic_DNA"/>
</dbReference>
<dbReference type="PANTHER" id="PTHR47545:SF1">
    <property type="entry name" value="MULTIFUNCTIONAL CCA PROTEIN"/>
    <property type="match status" value="1"/>
</dbReference>
<dbReference type="GO" id="GO:0004810">
    <property type="term" value="F:CCA tRNA nucleotidyltransferase activity"/>
    <property type="evidence" value="ECO:0007669"/>
    <property type="project" value="UniProtKB-UniRule"/>
</dbReference>
<dbReference type="InterPro" id="IPR050124">
    <property type="entry name" value="tRNA_CCA-adding_enzyme"/>
</dbReference>
<dbReference type="SUPFAM" id="SSF81301">
    <property type="entry name" value="Nucleotidyltransferase"/>
    <property type="match status" value="1"/>
</dbReference>
<dbReference type="InterPro" id="IPR032828">
    <property type="entry name" value="PolyA_RNA-bd"/>
</dbReference>
<feature type="binding site" evidence="11">
    <location>
        <position position="92"/>
    </location>
    <ligand>
        <name>ATP</name>
        <dbReference type="ChEBI" id="CHEBI:30616"/>
    </ligand>
</feature>
<sequence>MSKIYLVGGSVRDRLLHLPVADHDWVVVGARPDELLTLGYQQVGKDFPVFLHPTTKEEYALARTERKSGKGYTGFICDFSEEITLEQDLIRRDLTINAIAMDENGNIIDPYHGVDDIKKKILRHVSPAFREDPLRILRVARFAARFYQLGFTIAPQTLDLMKQMVFAGEISYLTAERIWKETEKALSAANPQVYFQVLEQCGAFTLLFPSLDLSNNIIDALKQSALLTDDLTIRFAVLCAQLPNKSVVEALCKKIKAPNNYTKIAVMVQQYRHDLECVQTLTAEQIVSLLNNIDVWRNPLHLDQLIIASQAFAKTTSFSQANYLKEAYNIASHVNVQHILAEGYTGKQIHIELQKRRIEALLNWI</sequence>
<feature type="binding site" evidence="11">
    <location>
        <position position="141"/>
    </location>
    <ligand>
        <name>CTP</name>
        <dbReference type="ChEBI" id="CHEBI:37563"/>
    </ligand>
</feature>
<keyword evidence="10 11" id="KW-0694">RNA-binding</keyword>
<comment type="catalytic activity">
    <reaction evidence="11">
        <text>a tRNA with a 3' CCA end + 2 CTP + ATP = a tRNA with a 3' CCACCA end + 3 diphosphate</text>
        <dbReference type="Rhea" id="RHEA:76235"/>
        <dbReference type="Rhea" id="RHEA-COMP:10468"/>
        <dbReference type="Rhea" id="RHEA-COMP:18655"/>
        <dbReference type="ChEBI" id="CHEBI:30616"/>
        <dbReference type="ChEBI" id="CHEBI:33019"/>
        <dbReference type="ChEBI" id="CHEBI:37563"/>
        <dbReference type="ChEBI" id="CHEBI:83071"/>
        <dbReference type="ChEBI" id="CHEBI:195187"/>
    </reaction>
</comment>
<gene>
    <name evidence="11" type="primary">cca</name>
    <name evidence="14" type="ORF">GA0061081_103157</name>
</gene>
<evidence type="ECO:0000256" key="3">
    <source>
        <dbReference type="ARBA" id="ARBA00022694"/>
    </source>
</evidence>
<feature type="binding site" evidence="11">
    <location>
        <position position="138"/>
    </location>
    <ligand>
        <name>CTP</name>
        <dbReference type="ChEBI" id="CHEBI:37563"/>
    </ligand>
</feature>
<feature type="domain" description="Poly A polymerase head" evidence="12">
    <location>
        <begin position="4"/>
        <end position="123"/>
    </location>
</feature>
<evidence type="ECO:0000256" key="7">
    <source>
        <dbReference type="ARBA" id="ARBA00022800"/>
    </source>
</evidence>
<dbReference type="Gene3D" id="3.30.460.10">
    <property type="entry name" value="Beta Polymerase, domain 2"/>
    <property type="match status" value="1"/>
</dbReference>
<protein>
    <recommendedName>
        <fullName evidence="11">CCA-adding enzyme</fullName>
        <ecNumber evidence="11">2.7.7.72</ecNumber>
    </recommendedName>
    <alternativeName>
        <fullName evidence="11">CCA tRNA nucleotidyltransferase</fullName>
    </alternativeName>
    <alternativeName>
        <fullName evidence="11">tRNA CCA-pyrophosphorylase</fullName>
    </alternativeName>
    <alternativeName>
        <fullName evidence="11">tRNA adenylyl-/cytidylyl- transferase</fullName>
    </alternativeName>
    <alternativeName>
        <fullName evidence="11">tRNA nucleotidyltransferase</fullName>
    </alternativeName>
    <alternativeName>
        <fullName evidence="11">tRNA-NT</fullName>
    </alternativeName>
</protein>
<evidence type="ECO:0000256" key="6">
    <source>
        <dbReference type="ARBA" id="ARBA00022741"/>
    </source>
</evidence>
<comment type="catalytic activity">
    <reaction evidence="11">
        <text>a tRNA precursor + 2 CTP + ATP = a tRNA with a 3' CCA end + 3 diphosphate</text>
        <dbReference type="Rhea" id="RHEA:14433"/>
        <dbReference type="Rhea" id="RHEA-COMP:10465"/>
        <dbReference type="Rhea" id="RHEA-COMP:10468"/>
        <dbReference type="ChEBI" id="CHEBI:30616"/>
        <dbReference type="ChEBI" id="CHEBI:33019"/>
        <dbReference type="ChEBI" id="CHEBI:37563"/>
        <dbReference type="ChEBI" id="CHEBI:74896"/>
        <dbReference type="ChEBI" id="CHEBI:83071"/>
        <dbReference type="EC" id="2.7.7.72"/>
    </reaction>
</comment>
<dbReference type="PIRSF" id="PIRSF000813">
    <property type="entry name" value="CCA_bact"/>
    <property type="match status" value="1"/>
</dbReference>
<dbReference type="InterPro" id="IPR002646">
    <property type="entry name" value="PolA_pol_head_dom"/>
</dbReference>
<dbReference type="GO" id="GO:0000049">
    <property type="term" value="F:tRNA binding"/>
    <property type="evidence" value="ECO:0007669"/>
    <property type="project" value="UniProtKB-UniRule"/>
</dbReference>
<evidence type="ECO:0000256" key="4">
    <source>
        <dbReference type="ARBA" id="ARBA00022695"/>
    </source>
</evidence>
<feature type="binding site" evidence="11">
    <location>
        <position position="12"/>
    </location>
    <ligand>
        <name>ATP</name>
        <dbReference type="ChEBI" id="CHEBI:30616"/>
    </ligand>
</feature>
<dbReference type="Proteomes" id="UP000199670">
    <property type="component" value="Unassembled WGS sequence"/>
</dbReference>
<evidence type="ECO:0000256" key="1">
    <source>
        <dbReference type="ARBA" id="ARBA00001946"/>
    </source>
</evidence>